<dbReference type="SUPFAM" id="SSF53335">
    <property type="entry name" value="S-adenosyl-L-methionine-dependent methyltransferases"/>
    <property type="match status" value="1"/>
</dbReference>
<evidence type="ECO:0000256" key="3">
    <source>
        <dbReference type="ARBA" id="ARBA00022691"/>
    </source>
</evidence>
<evidence type="ECO:0000259" key="4">
    <source>
        <dbReference type="Pfam" id="PF00891"/>
    </source>
</evidence>
<sequence>MYEVYPYKMTKSMNVEINFSYHLCLSFLSNKLSSLIFQPAATMASHLPDPLTTSHKPSLAKQDEETVGLQAERILNSLAFPMVLKAALELGVIETIAAVDEGVWLSSSEIALRLPTKPTNPEAPVMLDRMLVLLVSHSILKYRTVETEGDGGIAKTERVYAAEPVCTCFLNRGDGSGSLASLFMLLQSEVYFKTWTHLKDVILDGKDAFTYAYGMRVFEYIGLNEPFAEMFSRALSETSAFTMTKVLEIYKGFEDVNTLVDVGGGIGTVIGLITSKYPHIKGINFDLPSVLAHAPFYPGVEHVSGDMFTEIPKGDTIFMKWILHDWSDEDCVKILKNCWRSLSEKGKVIIVEMLTPIEPKANDFSSNIVFAMDTLMLTQVSGGKERSLSQFETLALNSGFLRCEIICRAYSYYVIEIHK</sequence>
<organism evidence="6 7">
    <name type="scientific">Thlaspi arvense</name>
    <name type="common">Field penny-cress</name>
    <dbReference type="NCBI Taxonomy" id="13288"/>
    <lineage>
        <taxon>Eukaryota</taxon>
        <taxon>Viridiplantae</taxon>
        <taxon>Streptophyta</taxon>
        <taxon>Embryophyta</taxon>
        <taxon>Tracheophyta</taxon>
        <taxon>Spermatophyta</taxon>
        <taxon>Magnoliopsida</taxon>
        <taxon>eudicotyledons</taxon>
        <taxon>Gunneridae</taxon>
        <taxon>Pentapetalae</taxon>
        <taxon>rosids</taxon>
        <taxon>malvids</taxon>
        <taxon>Brassicales</taxon>
        <taxon>Brassicaceae</taxon>
        <taxon>Thlaspideae</taxon>
        <taxon>Thlaspi</taxon>
    </lineage>
</organism>
<dbReference type="PANTHER" id="PTHR11746">
    <property type="entry name" value="O-METHYLTRANSFERASE"/>
    <property type="match status" value="1"/>
</dbReference>
<keyword evidence="7" id="KW-1185">Reference proteome</keyword>
<evidence type="ECO:0000256" key="2">
    <source>
        <dbReference type="ARBA" id="ARBA00022679"/>
    </source>
</evidence>
<gene>
    <name evidence="6" type="ORF">TAV2_LOCUS5468</name>
</gene>
<dbReference type="Proteomes" id="UP000836841">
    <property type="component" value="Chromosome 2"/>
</dbReference>
<dbReference type="PROSITE" id="PS51683">
    <property type="entry name" value="SAM_OMT_II"/>
    <property type="match status" value="1"/>
</dbReference>
<dbReference type="GO" id="GO:0008171">
    <property type="term" value="F:O-methyltransferase activity"/>
    <property type="evidence" value="ECO:0007669"/>
    <property type="project" value="InterPro"/>
</dbReference>
<dbReference type="InterPro" id="IPR036388">
    <property type="entry name" value="WH-like_DNA-bd_sf"/>
</dbReference>
<accession>A0AAU9RR87</accession>
<reference evidence="6 7" key="1">
    <citation type="submission" date="2022-03" db="EMBL/GenBank/DDBJ databases">
        <authorList>
            <person name="Nunn A."/>
            <person name="Chopra R."/>
            <person name="Nunn A."/>
            <person name="Contreras Garrido A."/>
        </authorList>
    </citation>
    <scope>NUCLEOTIDE SEQUENCE [LARGE SCALE GENOMIC DNA]</scope>
</reference>
<evidence type="ECO:0000259" key="5">
    <source>
        <dbReference type="Pfam" id="PF08100"/>
    </source>
</evidence>
<feature type="domain" description="O-methyltransferase dimerisation" evidence="5">
    <location>
        <begin position="74"/>
        <end position="171"/>
    </location>
</feature>
<keyword evidence="1" id="KW-0489">Methyltransferase</keyword>
<dbReference type="InterPro" id="IPR001077">
    <property type="entry name" value="COMT_C"/>
</dbReference>
<dbReference type="InterPro" id="IPR016461">
    <property type="entry name" value="COMT-like"/>
</dbReference>
<dbReference type="AlphaFoldDB" id="A0AAU9RR87"/>
<dbReference type="Gene3D" id="1.10.10.10">
    <property type="entry name" value="Winged helix-like DNA-binding domain superfamily/Winged helix DNA-binding domain"/>
    <property type="match status" value="1"/>
</dbReference>
<dbReference type="GO" id="GO:0032259">
    <property type="term" value="P:methylation"/>
    <property type="evidence" value="ECO:0007669"/>
    <property type="project" value="UniProtKB-KW"/>
</dbReference>
<dbReference type="InterPro" id="IPR036390">
    <property type="entry name" value="WH_DNA-bd_sf"/>
</dbReference>
<dbReference type="InterPro" id="IPR012967">
    <property type="entry name" value="COMT_dimerisation"/>
</dbReference>
<dbReference type="InterPro" id="IPR029063">
    <property type="entry name" value="SAM-dependent_MTases_sf"/>
</dbReference>
<dbReference type="Pfam" id="PF08100">
    <property type="entry name" value="Dimerisation"/>
    <property type="match status" value="1"/>
</dbReference>
<dbReference type="GO" id="GO:0046983">
    <property type="term" value="F:protein dimerization activity"/>
    <property type="evidence" value="ECO:0007669"/>
    <property type="project" value="InterPro"/>
</dbReference>
<keyword evidence="3" id="KW-0949">S-adenosyl-L-methionine</keyword>
<keyword evidence="2" id="KW-0808">Transferase</keyword>
<feature type="domain" description="O-methyltransferase C-terminal" evidence="4">
    <location>
        <begin position="195"/>
        <end position="400"/>
    </location>
</feature>
<proteinExistence type="predicted"/>
<dbReference type="FunFam" id="3.40.50.150:FF:000061">
    <property type="entry name" value="Caffeic acid O-methyltransferase"/>
    <property type="match status" value="1"/>
</dbReference>
<evidence type="ECO:0000313" key="6">
    <source>
        <dbReference type="EMBL" id="CAH2048111.1"/>
    </source>
</evidence>
<dbReference type="SUPFAM" id="SSF46785">
    <property type="entry name" value="Winged helix' DNA-binding domain"/>
    <property type="match status" value="1"/>
</dbReference>
<dbReference type="Gene3D" id="3.40.50.150">
    <property type="entry name" value="Vaccinia Virus protein VP39"/>
    <property type="match status" value="1"/>
</dbReference>
<name>A0AAU9RR87_THLAR</name>
<evidence type="ECO:0000313" key="7">
    <source>
        <dbReference type="Proteomes" id="UP000836841"/>
    </source>
</evidence>
<dbReference type="Pfam" id="PF00891">
    <property type="entry name" value="Methyltransf_2"/>
    <property type="match status" value="1"/>
</dbReference>
<protein>
    <submittedName>
        <fullName evidence="6">Uncharacterized protein</fullName>
    </submittedName>
</protein>
<dbReference type="EMBL" id="OU466858">
    <property type="protein sequence ID" value="CAH2048111.1"/>
    <property type="molecule type" value="Genomic_DNA"/>
</dbReference>
<evidence type="ECO:0000256" key="1">
    <source>
        <dbReference type="ARBA" id="ARBA00022603"/>
    </source>
</evidence>
<dbReference type="FunFam" id="1.10.10.10:FF:000357">
    <property type="entry name" value="Caffeic acid 3-O-methyltransferase"/>
    <property type="match status" value="1"/>
</dbReference>